<dbReference type="EMBL" id="JAZAVJ010000027">
    <property type="protein sequence ID" value="KAK7420746.1"/>
    <property type="molecule type" value="Genomic_DNA"/>
</dbReference>
<keyword evidence="1" id="KW-0677">Repeat</keyword>
<evidence type="ECO:0000256" key="1">
    <source>
        <dbReference type="ARBA" id="ARBA00022737"/>
    </source>
</evidence>
<organism evidence="4 5">
    <name type="scientific">Neonectria punicea</name>
    <dbReference type="NCBI Taxonomy" id="979145"/>
    <lineage>
        <taxon>Eukaryota</taxon>
        <taxon>Fungi</taxon>
        <taxon>Dikarya</taxon>
        <taxon>Ascomycota</taxon>
        <taxon>Pezizomycotina</taxon>
        <taxon>Sordariomycetes</taxon>
        <taxon>Hypocreomycetidae</taxon>
        <taxon>Hypocreales</taxon>
        <taxon>Nectriaceae</taxon>
        <taxon>Neonectria</taxon>
    </lineage>
</organism>
<evidence type="ECO:0000259" key="3">
    <source>
        <dbReference type="Pfam" id="PF24883"/>
    </source>
</evidence>
<feature type="region of interest" description="Disordered" evidence="2">
    <location>
        <begin position="505"/>
        <end position="551"/>
    </location>
</feature>
<dbReference type="InterPro" id="IPR056884">
    <property type="entry name" value="NPHP3-like_N"/>
</dbReference>
<gene>
    <name evidence="4" type="ORF">QQX98_002549</name>
</gene>
<evidence type="ECO:0000256" key="2">
    <source>
        <dbReference type="SAM" id="MobiDB-lite"/>
    </source>
</evidence>
<dbReference type="PANTHER" id="PTHR10039">
    <property type="entry name" value="AMELOGENIN"/>
    <property type="match status" value="1"/>
</dbReference>
<proteinExistence type="predicted"/>
<feature type="domain" description="Nephrocystin 3-like N-terminal" evidence="3">
    <location>
        <begin position="65"/>
        <end position="235"/>
    </location>
</feature>
<dbReference type="SUPFAM" id="SSF52540">
    <property type="entry name" value="P-loop containing nucleoside triphosphate hydrolases"/>
    <property type="match status" value="1"/>
</dbReference>
<keyword evidence="5" id="KW-1185">Reference proteome</keyword>
<evidence type="ECO:0000313" key="4">
    <source>
        <dbReference type="EMBL" id="KAK7420746.1"/>
    </source>
</evidence>
<feature type="region of interest" description="Disordered" evidence="2">
    <location>
        <begin position="577"/>
        <end position="599"/>
    </location>
</feature>
<evidence type="ECO:0000313" key="5">
    <source>
        <dbReference type="Proteomes" id="UP001498476"/>
    </source>
</evidence>
<reference evidence="4 5" key="1">
    <citation type="journal article" date="2025" name="Microbiol. Resour. Announc.">
        <title>Draft genome sequences for Neonectria magnoliae and Neonectria punicea, canker pathogens of Liriodendron tulipifera and Acer saccharum in West Virginia.</title>
        <authorList>
            <person name="Petronek H.M."/>
            <person name="Kasson M.T."/>
            <person name="Metheny A.M."/>
            <person name="Stauder C.M."/>
            <person name="Lovett B."/>
            <person name="Lynch S.C."/>
            <person name="Garnas J.R."/>
            <person name="Kasson L.R."/>
            <person name="Stajich J.E."/>
        </authorList>
    </citation>
    <scope>NUCLEOTIDE SEQUENCE [LARGE SCALE GENOMIC DNA]</scope>
    <source>
        <strain evidence="4 5">NRRL 64653</strain>
    </source>
</reference>
<protein>
    <recommendedName>
        <fullName evidence="3">Nephrocystin 3-like N-terminal domain-containing protein</fullName>
    </recommendedName>
</protein>
<name>A0ABR1HI37_9HYPO</name>
<feature type="compositionally biased region" description="Basic and acidic residues" evidence="2">
    <location>
        <begin position="505"/>
        <end position="532"/>
    </location>
</feature>
<comment type="caution">
    <text evidence="4">The sequence shown here is derived from an EMBL/GenBank/DDBJ whole genome shotgun (WGS) entry which is preliminary data.</text>
</comment>
<dbReference type="Pfam" id="PF24883">
    <property type="entry name" value="NPHP3_N"/>
    <property type="match status" value="1"/>
</dbReference>
<dbReference type="Gene3D" id="3.40.50.300">
    <property type="entry name" value="P-loop containing nucleotide triphosphate hydrolases"/>
    <property type="match status" value="1"/>
</dbReference>
<accession>A0ABR1HI37</accession>
<dbReference type="PANTHER" id="PTHR10039:SF14">
    <property type="entry name" value="NACHT DOMAIN-CONTAINING PROTEIN"/>
    <property type="match status" value="1"/>
</dbReference>
<dbReference type="InterPro" id="IPR027417">
    <property type="entry name" value="P-loop_NTPase"/>
</dbReference>
<dbReference type="Proteomes" id="UP001498476">
    <property type="component" value="Unassembled WGS sequence"/>
</dbReference>
<sequence>MNTSSIDAVESCVHEIVLLWHEYEEALKEYEDEKNNEFMRAIYSLMPDGIKSGIEHKAGGLFKDSYSWILANDDFKRFLDGLDNRVLWIKGGPSKGKTMLLCGIIDELQSKQSKSRPVSYCFVQPTFEPEYREAISVLRSIIWLLCFEHSELIPGIRKHYNSREFFANNSALPILRQMMDYMLGHPCLQDAVIVIDALDEIEASDEHSQDAREHLINYVIEWSKSFPAKWIVSSRNRPWIEKRFDSAQRCDHAQIITIPLELHNESISQAVKAHVQWRITKIASTHRYTTEEKDKVMGDLLLKGDDTFLWAAPMCNRIYCTSGWRAIKFLSQIPPALDQLYQRMLREITVLENSDLRRQILAAACNASGPLTLDELRHLAPAIETVVKDDSIELQDKDFENIVKECGSFLTILPPSARSITTIFKKTLDLAHQETSDYRCQTISSHAGPASCLVALEKPQQIKVSQSRIPSCFHLDSLSAGFSSVASWPYAFSANFDHTDVELPGVEPRDVELPGVEPHDVDPRDVERRDVEPPSVKPPDVEPLNAEPYDFESPAYEPSVVEAYEKILSALLTANESDSCPRTDQNVTNTMTNAEARQT</sequence>